<dbReference type="AlphaFoldDB" id="A0A6N3T935"/>
<proteinExistence type="predicted"/>
<dbReference type="InterPro" id="IPR027065">
    <property type="entry name" value="Lon_Prtase"/>
</dbReference>
<dbReference type="Pfam" id="PF00004">
    <property type="entry name" value="AAA"/>
    <property type="match status" value="1"/>
</dbReference>
<evidence type="ECO:0000313" key="4">
    <source>
        <dbReference type="EMBL" id="GEN04588.1"/>
    </source>
</evidence>
<dbReference type="GO" id="GO:0004176">
    <property type="term" value="F:ATP-dependent peptidase activity"/>
    <property type="evidence" value="ECO:0007669"/>
    <property type="project" value="InterPro"/>
</dbReference>
<feature type="region of interest" description="Disordered" evidence="1">
    <location>
        <begin position="1"/>
        <end position="41"/>
    </location>
</feature>
<feature type="compositionally biased region" description="Basic and acidic residues" evidence="1">
    <location>
        <begin position="1"/>
        <end position="17"/>
    </location>
</feature>
<dbReference type="GO" id="GO:0016887">
    <property type="term" value="F:ATP hydrolysis activity"/>
    <property type="evidence" value="ECO:0007669"/>
    <property type="project" value="InterPro"/>
</dbReference>
<feature type="domain" description="AAA+ ATPase" evidence="2">
    <location>
        <begin position="125"/>
        <end position="272"/>
    </location>
</feature>
<dbReference type="EMBL" id="BJXQ01000022">
    <property type="protein sequence ID" value="GEN04588.1"/>
    <property type="molecule type" value="Genomic_DNA"/>
</dbReference>
<evidence type="ECO:0000256" key="1">
    <source>
        <dbReference type="SAM" id="MobiDB-lite"/>
    </source>
</evidence>
<dbReference type="GO" id="GO:0006515">
    <property type="term" value="P:protein quality control for misfolded or incompletely synthesized proteins"/>
    <property type="evidence" value="ECO:0007669"/>
    <property type="project" value="TreeGrafter"/>
</dbReference>
<keyword evidence="5" id="KW-1185">Reference proteome</keyword>
<organism evidence="4 6">
    <name type="scientific">Acetobacter indonesiensis</name>
    <dbReference type="NCBI Taxonomy" id="104101"/>
    <lineage>
        <taxon>Bacteria</taxon>
        <taxon>Pseudomonadati</taxon>
        <taxon>Pseudomonadota</taxon>
        <taxon>Alphaproteobacteria</taxon>
        <taxon>Acetobacterales</taxon>
        <taxon>Acetobacteraceae</taxon>
        <taxon>Acetobacter</taxon>
    </lineage>
</organism>
<dbReference type="PANTHER" id="PTHR43718">
    <property type="entry name" value="LON PROTEASE"/>
    <property type="match status" value="1"/>
</dbReference>
<comment type="caution">
    <text evidence="4">The sequence shown here is derived from an EMBL/GenBank/DDBJ whole genome shotgun (WGS) entry which is preliminary data.</text>
</comment>
<evidence type="ECO:0000313" key="5">
    <source>
        <dbReference type="Proteomes" id="UP000032673"/>
    </source>
</evidence>
<evidence type="ECO:0000313" key="3">
    <source>
        <dbReference type="EMBL" id="GAN62659.1"/>
    </source>
</evidence>
<sequence length="338" mass="37611">MSDNYQAKDDSSSKDQHSFSGPARKIRTNSRNAEPPREADDLAKEEKVFLLREGCSFPKRVSASSSGGDLYRHVRRLESPVGIHEPFNVQQNIEQIQERFPYARDAIKALASADLTRTVFGRSHGFQPVILVGRPGCGKSTLARVYNKTLGYPCMTINVGAMSDVLSFMGTHSTYSNPRPSVIVEYVAQAEVANPCVILDEIDKSSEGSRNGSVKDALLQFLEPGEAATFYDVCLNTEVNLSHVRWILTANSLEKVPAPLRSRCHVVHVPCPQKSHVPQMARQMVANFMASINMDARWVALDGVEEAVLQENFNGDLRQLRMMVEILIRERMTSLAIC</sequence>
<dbReference type="PANTHER" id="PTHR43718:SF2">
    <property type="entry name" value="LON PROTEASE HOMOLOG, MITOCHONDRIAL"/>
    <property type="match status" value="1"/>
</dbReference>
<evidence type="ECO:0000313" key="6">
    <source>
        <dbReference type="Proteomes" id="UP000321104"/>
    </source>
</evidence>
<reference evidence="4 6" key="2">
    <citation type="submission" date="2019-07" db="EMBL/GenBank/DDBJ databases">
        <title>Whole genome shotgun sequence of Acetobacter indonesiensis NBRC 16471.</title>
        <authorList>
            <person name="Hosoyama A."/>
            <person name="Uohara A."/>
            <person name="Ohji S."/>
            <person name="Ichikawa N."/>
        </authorList>
    </citation>
    <scope>NUCLEOTIDE SEQUENCE [LARGE SCALE GENOMIC DNA]</scope>
    <source>
        <strain evidence="4 6">NBRC 16471</strain>
    </source>
</reference>
<evidence type="ECO:0000259" key="2">
    <source>
        <dbReference type="SMART" id="SM00382"/>
    </source>
</evidence>
<dbReference type="Gene3D" id="3.40.50.300">
    <property type="entry name" value="P-loop containing nucleotide triphosphate hydrolases"/>
    <property type="match status" value="1"/>
</dbReference>
<dbReference type="SUPFAM" id="SSF52540">
    <property type="entry name" value="P-loop containing nucleoside triphosphate hydrolases"/>
    <property type="match status" value="1"/>
</dbReference>
<accession>A0A6N3T935</accession>
<dbReference type="InterPro" id="IPR003593">
    <property type="entry name" value="AAA+_ATPase"/>
</dbReference>
<reference evidence="3 5" key="1">
    <citation type="submission" date="2012-11" db="EMBL/GenBank/DDBJ databases">
        <title>Whole genome sequence of Acetobacter indonesiensis 5H-1.</title>
        <authorList>
            <person name="Azuma Y."/>
            <person name="Higashiura N."/>
            <person name="Hirakawa H."/>
            <person name="Matsushita K."/>
        </authorList>
    </citation>
    <scope>NUCLEOTIDE SEQUENCE [LARGE SCALE GENOMIC DNA]</scope>
    <source>
        <strain evidence="3 5">5H-1</strain>
    </source>
</reference>
<dbReference type="EMBL" id="BAMW01000012">
    <property type="protein sequence ID" value="GAN62659.1"/>
    <property type="molecule type" value="Genomic_DNA"/>
</dbReference>
<protein>
    <recommendedName>
        <fullName evidence="2">AAA+ ATPase domain-containing protein</fullName>
    </recommendedName>
</protein>
<dbReference type="Proteomes" id="UP000321104">
    <property type="component" value="Unassembled WGS sequence"/>
</dbReference>
<dbReference type="GO" id="GO:0005524">
    <property type="term" value="F:ATP binding"/>
    <property type="evidence" value="ECO:0007669"/>
    <property type="project" value="InterPro"/>
</dbReference>
<dbReference type="RefSeq" id="WP_084593467.1">
    <property type="nucleotide sequence ID" value="NZ_BAMW01000012.1"/>
</dbReference>
<dbReference type="InterPro" id="IPR027417">
    <property type="entry name" value="P-loop_NTPase"/>
</dbReference>
<name>A0A6N3T935_9PROT</name>
<dbReference type="InterPro" id="IPR003959">
    <property type="entry name" value="ATPase_AAA_core"/>
</dbReference>
<gene>
    <name evidence="3" type="ORF">Abin_012_006</name>
    <name evidence="4" type="ORF">AIN02nite_26130</name>
</gene>
<dbReference type="GO" id="GO:0004252">
    <property type="term" value="F:serine-type endopeptidase activity"/>
    <property type="evidence" value="ECO:0007669"/>
    <property type="project" value="InterPro"/>
</dbReference>
<dbReference type="SMART" id="SM00382">
    <property type="entry name" value="AAA"/>
    <property type="match status" value="1"/>
</dbReference>
<dbReference type="Proteomes" id="UP000032673">
    <property type="component" value="Unassembled WGS sequence"/>
</dbReference>